<accession>A0A0E3RSZ5</accession>
<evidence type="ECO:0000313" key="1">
    <source>
        <dbReference type="EMBL" id="AKB70131.1"/>
    </source>
</evidence>
<dbReference type="KEGG" id="mmac:MSMAC_0241"/>
<dbReference type="PATRIC" id="fig|1434113.4.peg.302"/>
<protein>
    <submittedName>
        <fullName evidence="1">Uncharacterized protein</fullName>
    </submittedName>
</protein>
<gene>
    <name evidence="1" type="ORF">MSMAC_0241</name>
</gene>
<evidence type="ECO:0000313" key="2">
    <source>
        <dbReference type="Proteomes" id="UP000033071"/>
    </source>
</evidence>
<dbReference type="Proteomes" id="UP000033071">
    <property type="component" value="Chromosome"/>
</dbReference>
<dbReference type="AlphaFoldDB" id="A0A0E3RSZ5"/>
<name>A0A0E3RSZ5_METMZ</name>
<reference evidence="1 2" key="1">
    <citation type="submission" date="2014-07" db="EMBL/GenBank/DDBJ databases">
        <title>Methanogenic archaea and the global carbon cycle.</title>
        <authorList>
            <person name="Henriksen J.R."/>
            <person name="Luke J."/>
            <person name="Reinhart S."/>
            <person name="Benedict M.N."/>
            <person name="Youngblut N.D."/>
            <person name="Metcalf M.E."/>
            <person name="Whitaker R.J."/>
            <person name="Metcalf W.W."/>
        </authorList>
    </citation>
    <scope>NUCLEOTIDE SEQUENCE [LARGE SCALE GENOMIC DNA]</scope>
    <source>
        <strain evidence="1 2">C16</strain>
    </source>
</reference>
<dbReference type="EMBL" id="CP009514">
    <property type="protein sequence ID" value="AKB70131.1"/>
    <property type="molecule type" value="Genomic_DNA"/>
</dbReference>
<sequence>MESKVLLNLLSVGHEDLWDLSFNRKPQYNNMVYGINNVIYGINNVISSVSWNSSRTAFKGAKEFLNKKQTI</sequence>
<organism evidence="1 2">
    <name type="scientific">Methanosarcina mazei C16</name>
    <dbReference type="NCBI Taxonomy" id="1434113"/>
    <lineage>
        <taxon>Archaea</taxon>
        <taxon>Methanobacteriati</taxon>
        <taxon>Methanobacteriota</taxon>
        <taxon>Stenosarchaea group</taxon>
        <taxon>Methanomicrobia</taxon>
        <taxon>Methanosarcinales</taxon>
        <taxon>Methanosarcinaceae</taxon>
        <taxon>Methanosarcina</taxon>
    </lineage>
</organism>
<proteinExistence type="predicted"/>
<dbReference type="HOGENOM" id="CLU_2730420_0_0_2"/>